<protein>
    <submittedName>
        <fullName evidence="3">Conjugal transfer protein TraG</fullName>
    </submittedName>
</protein>
<dbReference type="EMBL" id="CP024847">
    <property type="protein sequence ID" value="AUR52045.1"/>
    <property type="molecule type" value="Genomic_DNA"/>
</dbReference>
<evidence type="ECO:0000256" key="1">
    <source>
        <dbReference type="SAM" id="Phobius"/>
    </source>
</evidence>
<keyword evidence="1" id="KW-0812">Transmembrane</keyword>
<dbReference type="PANTHER" id="PTHR30121">
    <property type="entry name" value="UNCHARACTERIZED PROTEIN YJGR-RELATED"/>
    <property type="match status" value="1"/>
</dbReference>
<dbReference type="InterPro" id="IPR027417">
    <property type="entry name" value="P-loop_NTPase"/>
</dbReference>
<organism evidence="3 4">
    <name type="scientific">Aquella oligotrophica</name>
    <dbReference type="NCBI Taxonomy" id="2067065"/>
    <lineage>
        <taxon>Bacteria</taxon>
        <taxon>Pseudomonadati</taxon>
        <taxon>Pseudomonadota</taxon>
        <taxon>Betaproteobacteria</taxon>
        <taxon>Neisseriales</taxon>
        <taxon>Neisseriaceae</taxon>
        <taxon>Aquella</taxon>
    </lineage>
</organism>
<dbReference type="InterPro" id="IPR051162">
    <property type="entry name" value="T4SS_component"/>
</dbReference>
<evidence type="ECO:0000313" key="3">
    <source>
        <dbReference type="EMBL" id="AUR52045.1"/>
    </source>
</evidence>
<evidence type="ECO:0000313" key="4">
    <source>
        <dbReference type="Proteomes" id="UP000236655"/>
    </source>
</evidence>
<keyword evidence="1" id="KW-0472">Membrane</keyword>
<dbReference type="AlphaFoldDB" id="A0A2I7N760"/>
<reference evidence="4" key="1">
    <citation type="submission" date="2017-11" db="EMBL/GenBank/DDBJ databases">
        <authorList>
            <person name="Chan K.G."/>
            <person name="Lee L.S."/>
        </authorList>
    </citation>
    <scope>NUCLEOTIDE SEQUENCE [LARGE SCALE GENOMIC DNA]</scope>
    <source>
        <strain evidence="4">DSM 100970</strain>
    </source>
</reference>
<dbReference type="PANTHER" id="PTHR30121:SF6">
    <property type="entry name" value="SLR6007 PROTEIN"/>
    <property type="match status" value="1"/>
</dbReference>
<name>A0A2I7N760_9NEIS</name>
<dbReference type="RefSeq" id="WP_102951341.1">
    <property type="nucleotide sequence ID" value="NZ_CP024847.1"/>
</dbReference>
<dbReference type="OrthoDB" id="7817736at2"/>
<dbReference type="Pfam" id="PF12696">
    <property type="entry name" value="TraG-D_C"/>
    <property type="match status" value="1"/>
</dbReference>
<proteinExistence type="predicted"/>
<dbReference type="KEGG" id="nba:CUN60_06945"/>
<sequence>MKINQLKIGGTRDAICVSLIFSPIITLSPLFYSDKIYFLSTIMCIFGVFGISYRILDEYRLSNLISTRIRFKSSPINHEFNKHEDYLIGYATDTAMPISLYYEIMKRHLMIIGQSGTGKSVLITSFLFQHALKGGGFLYCDGKNDLSDFLKFYSLMCEIGRQDDIHVINVDNPEMSNTYNPILYGDPDEVATRIISLIPFSESNPGADHYRSEATVALTIFIAALKKVNLAYTFIDLSILLQSGKALKELEEKLMEIDPHAEATINFRLFLSKFIRQGGTINTNLLKDTFGGVAGRIFNLGTGKFGQVTNTYGSDVRLFDIITQNKILWVMLPTLAKTETASAFGKILVSDLRTAVSWVLKLPNEQKPNPPFCAAMDEAGSYVSDNWARLFEQSRSANIFMMPAVQTDANYKKISPELLSMVEGNTWNKIYLKIGDLDTAKRIVENLGMTKSVKRTILNTQSASESKQNLQVAPNANVGDGAGLSMGQQELDVEVISATQMMSLGIGECLLTIGGKDIYHLQMPMVKPDNNHEFRLHNTGNEAELPGICLKDNYEEYIDSTIMKKQGEDQITDEHGLDIFDTEKEKARKDKEKSQIKSRFVKFLDLIIK</sequence>
<gene>
    <name evidence="3" type="ORF">CUN60_06945</name>
</gene>
<keyword evidence="1" id="KW-1133">Transmembrane helix</keyword>
<accession>A0A2I7N760</accession>
<dbReference type="InterPro" id="IPR032689">
    <property type="entry name" value="TraG-D_C"/>
</dbReference>
<feature type="transmembrane region" description="Helical" evidence="1">
    <location>
        <begin position="37"/>
        <end position="56"/>
    </location>
</feature>
<keyword evidence="4" id="KW-1185">Reference proteome</keyword>
<evidence type="ECO:0000259" key="2">
    <source>
        <dbReference type="Pfam" id="PF12696"/>
    </source>
</evidence>
<dbReference type="SUPFAM" id="SSF52540">
    <property type="entry name" value="P-loop containing nucleoside triphosphate hydrolases"/>
    <property type="match status" value="1"/>
</dbReference>
<feature type="domain" description="TraD/TraG TraM recognition site" evidence="2">
    <location>
        <begin position="374"/>
        <end position="466"/>
    </location>
</feature>
<dbReference type="Gene3D" id="3.40.50.300">
    <property type="entry name" value="P-loop containing nucleotide triphosphate hydrolases"/>
    <property type="match status" value="2"/>
</dbReference>
<feature type="transmembrane region" description="Helical" evidence="1">
    <location>
        <begin position="12"/>
        <end position="31"/>
    </location>
</feature>
<dbReference type="Proteomes" id="UP000236655">
    <property type="component" value="Chromosome"/>
</dbReference>